<accession>A0A1Z1F8B7</accession>
<organism evidence="2 3">
    <name type="scientific">Croceicoccus marinus</name>
    <dbReference type="NCBI Taxonomy" id="450378"/>
    <lineage>
        <taxon>Bacteria</taxon>
        <taxon>Pseudomonadati</taxon>
        <taxon>Pseudomonadota</taxon>
        <taxon>Alphaproteobacteria</taxon>
        <taxon>Sphingomonadales</taxon>
        <taxon>Erythrobacteraceae</taxon>
        <taxon>Croceicoccus</taxon>
    </lineage>
</organism>
<protein>
    <submittedName>
        <fullName evidence="2">Uncharacterized protein</fullName>
    </submittedName>
</protein>
<evidence type="ECO:0000313" key="3">
    <source>
        <dbReference type="Proteomes" id="UP000195807"/>
    </source>
</evidence>
<dbReference type="EMBL" id="CP019602">
    <property type="protein sequence ID" value="ARU14975.1"/>
    <property type="molecule type" value="Genomic_DNA"/>
</dbReference>
<reference evidence="2 3" key="1">
    <citation type="submission" date="2017-01" db="EMBL/GenBank/DDBJ databases">
        <title>Complete genome sequence of esterase-producing bacterium Croceicoccus marinus E4A9.</title>
        <authorList>
            <person name="Wu Y.-H."/>
            <person name="Cheng H."/>
            <person name="Xu L."/>
            <person name="Huo Y.-Y."/>
            <person name="Wang C.-S."/>
            <person name="Xu X.-W."/>
        </authorList>
    </citation>
    <scope>NUCLEOTIDE SEQUENCE [LARGE SCALE GENOMIC DNA]</scope>
    <source>
        <strain evidence="2 3">E4A9</strain>
    </source>
</reference>
<evidence type="ECO:0000256" key="1">
    <source>
        <dbReference type="SAM" id="Phobius"/>
    </source>
</evidence>
<keyword evidence="1" id="KW-0812">Transmembrane</keyword>
<evidence type="ECO:0000313" key="2">
    <source>
        <dbReference type="EMBL" id="ARU14975.1"/>
    </source>
</evidence>
<gene>
    <name evidence="2" type="ORF">A9D14_00780</name>
</gene>
<dbReference type="KEGG" id="cman:A9D14_00780"/>
<keyword evidence="1" id="KW-0472">Membrane</keyword>
<feature type="transmembrane region" description="Helical" evidence="1">
    <location>
        <begin position="53"/>
        <end position="70"/>
    </location>
</feature>
<dbReference type="AlphaFoldDB" id="A0A1Z1F8B7"/>
<keyword evidence="1" id="KW-1133">Transmembrane helix</keyword>
<dbReference type="OrthoDB" id="7428780at2"/>
<proteinExistence type="predicted"/>
<keyword evidence="3" id="KW-1185">Reference proteome</keyword>
<dbReference type="Proteomes" id="UP000195807">
    <property type="component" value="Chromosome"/>
</dbReference>
<name>A0A1Z1F8B7_9SPHN</name>
<sequence length="76" mass="8873">MNALMPNFDLDPRNKPRGEEWQGFAEVDEAIRENRLMEYRFRKSWADPWGRKLTIAGVLVIVAVFAYLIGSSLRIF</sequence>
<dbReference type="RefSeq" id="WP_066842127.1">
    <property type="nucleotide sequence ID" value="NZ_CP019602.1"/>
</dbReference>